<evidence type="ECO:0000256" key="5">
    <source>
        <dbReference type="SAM" id="MobiDB-lite"/>
    </source>
</evidence>
<evidence type="ECO:0000313" key="7">
    <source>
        <dbReference type="Proteomes" id="UP001107558"/>
    </source>
</evidence>
<dbReference type="AlphaFoldDB" id="A0A9J6CA07"/>
<dbReference type="PANTHER" id="PTHR11722:SF0">
    <property type="entry name" value="LARGE RIBOSOMAL SUBUNIT PROTEIN EL13"/>
    <property type="match status" value="1"/>
</dbReference>
<dbReference type="GO" id="GO:0003735">
    <property type="term" value="F:structural constituent of ribosome"/>
    <property type="evidence" value="ECO:0007669"/>
    <property type="project" value="InterPro"/>
</dbReference>
<keyword evidence="3 4" id="KW-0687">Ribonucleoprotein</keyword>
<proteinExistence type="inferred from homology"/>
<accession>A0A9J6CA07</accession>
<dbReference type="Pfam" id="PF01294">
    <property type="entry name" value="Ribosomal_L13e"/>
    <property type="match status" value="1"/>
</dbReference>
<evidence type="ECO:0000313" key="6">
    <source>
        <dbReference type="EMBL" id="KAG5678728.1"/>
    </source>
</evidence>
<dbReference type="InterPro" id="IPR018256">
    <property type="entry name" value="Ribosomal_eL13_CS"/>
</dbReference>
<name>A0A9J6CA07_POLVA</name>
<evidence type="ECO:0000256" key="1">
    <source>
        <dbReference type="ARBA" id="ARBA00005640"/>
    </source>
</evidence>
<keyword evidence="2 4" id="KW-0689">Ribosomal protein</keyword>
<dbReference type="GO" id="GO:0022625">
    <property type="term" value="C:cytosolic large ribosomal subunit"/>
    <property type="evidence" value="ECO:0007669"/>
    <property type="project" value="TreeGrafter"/>
</dbReference>
<reference evidence="6" key="1">
    <citation type="submission" date="2021-03" db="EMBL/GenBank/DDBJ databases">
        <title>Chromosome level genome of the anhydrobiotic midge Polypedilum vanderplanki.</title>
        <authorList>
            <person name="Yoshida Y."/>
            <person name="Kikawada T."/>
            <person name="Gusev O."/>
        </authorList>
    </citation>
    <scope>NUCLEOTIDE SEQUENCE</scope>
    <source>
        <strain evidence="6">NIAS01</strain>
        <tissue evidence="6">Whole body or cell culture</tissue>
    </source>
</reference>
<organism evidence="6 7">
    <name type="scientific">Polypedilum vanderplanki</name>
    <name type="common">Sleeping chironomid midge</name>
    <dbReference type="NCBI Taxonomy" id="319348"/>
    <lineage>
        <taxon>Eukaryota</taxon>
        <taxon>Metazoa</taxon>
        <taxon>Ecdysozoa</taxon>
        <taxon>Arthropoda</taxon>
        <taxon>Hexapoda</taxon>
        <taxon>Insecta</taxon>
        <taxon>Pterygota</taxon>
        <taxon>Neoptera</taxon>
        <taxon>Endopterygota</taxon>
        <taxon>Diptera</taxon>
        <taxon>Nematocera</taxon>
        <taxon>Chironomoidea</taxon>
        <taxon>Chironomidae</taxon>
        <taxon>Chironominae</taxon>
        <taxon>Polypedilum</taxon>
        <taxon>Polypedilum</taxon>
    </lineage>
</organism>
<dbReference type="PANTHER" id="PTHR11722">
    <property type="entry name" value="60S RIBOSOMAL PROTEIN L13"/>
    <property type="match status" value="1"/>
</dbReference>
<dbReference type="PROSITE" id="PS01104">
    <property type="entry name" value="RIBOSOMAL_L13E"/>
    <property type="match status" value="1"/>
</dbReference>
<keyword evidence="7" id="KW-1185">Reference proteome</keyword>
<dbReference type="Proteomes" id="UP001107558">
    <property type="component" value="Chromosome 2"/>
</dbReference>
<comment type="caution">
    <text evidence="6">The sequence shown here is derived from an EMBL/GenBank/DDBJ whole genome shotgun (WGS) entry which is preliminary data.</text>
</comment>
<dbReference type="OrthoDB" id="10264538at2759"/>
<dbReference type="EMBL" id="JADBJN010000002">
    <property type="protein sequence ID" value="KAG5678728.1"/>
    <property type="molecule type" value="Genomic_DNA"/>
</dbReference>
<protein>
    <recommendedName>
        <fullName evidence="4">60S ribosomal protein L13</fullName>
    </recommendedName>
</protein>
<evidence type="ECO:0000256" key="3">
    <source>
        <dbReference type="ARBA" id="ARBA00023274"/>
    </source>
</evidence>
<evidence type="ECO:0000256" key="2">
    <source>
        <dbReference type="ARBA" id="ARBA00022980"/>
    </source>
</evidence>
<evidence type="ECO:0000256" key="4">
    <source>
        <dbReference type="RuleBase" id="RU000572"/>
    </source>
</evidence>
<dbReference type="GO" id="GO:0006412">
    <property type="term" value="P:translation"/>
    <property type="evidence" value="ECO:0007669"/>
    <property type="project" value="InterPro"/>
</dbReference>
<dbReference type="HAMAP" id="MF_00499">
    <property type="entry name" value="Ribosomal_eL13"/>
    <property type="match status" value="1"/>
</dbReference>
<feature type="compositionally biased region" description="Low complexity" evidence="5">
    <location>
        <begin position="206"/>
        <end position="217"/>
    </location>
</feature>
<dbReference type="GO" id="GO:0003723">
    <property type="term" value="F:RNA binding"/>
    <property type="evidence" value="ECO:0007669"/>
    <property type="project" value="TreeGrafter"/>
</dbReference>
<dbReference type="Gene3D" id="1.20.5.110">
    <property type="match status" value="1"/>
</dbReference>
<comment type="similarity">
    <text evidence="1 4">Belongs to the eukaryotic ribosomal protein eL13 family.</text>
</comment>
<dbReference type="InterPro" id="IPR001380">
    <property type="entry name" value="Ribosomal_eL13"/>
</dbReference>
<sequence length="217" mass="24828">MKGNQMIPNAHFHKWWQRFVRTWFNQPARKYRRRQNRIAKAKAAFPRPASKLRPIVRCPSIRYSTKLRMGRGFSLAELKAAGLTAGFARSVGISVDRRRRNKSVESRQQNVQRLKEYQNKLILFPVHENKKNLKLRKGEATEEERKLATQLTGPIMPLVKPKPTIEFRAIKEDEKKFSAFNAIHCARVAARTAGKRAKAAKDAADAAENAPGAKKDK</sequence>
<feature type="region of interest" description="Disordered" evidence="5">
    <location>
        <begin position="194"/>
        <end position="217"/>
    </location>
</feature>
<gene>
    <name evidence="6" type="ORF">PVAND_008376</name>
</gene>